<dbReference type="EMBL" id="CAUYUJ010017710">
    <property type="protein sequence ID" value="CAK0877184.1"/>
    <property type="molecule type" value="Genomic_DNA"/>
</dbReference>
<protein>
    <submittedName>
        <fullName evidence="2">Uncharacterized protein</fullName>
    </submittedName>
</protein>
<feature type="non-terminal residue" evidence="2">
    <location>
        <position position="1"/>
    </location>
</feature>
<dbReference type="Proteomes" id="UP001189429">
    <property type="component" value="Unassembled WGS sequence"/>
</dbReference>
<proteinExistence type="predicted"/>
<name>A0ABN9VUF5_9DINO</name>
<accession>A0ABN9VUF5</accession>
<feature type="region of interest" description="Disordered" evidence="1">
    <location>
        <begin position="253"/>
        <end position="274"/>
    </location>
</feature>
<evidence type="ECO:0000313" key="2">
    <source>
        <dbReference type="EMBL" id="CAK0877184.1"/>
    </source>
</evidence>
<organism evidence="2 3">
    <name type="scientific">Prorocentrum cordatum</name>
    <dbReference type="NCBI Taxonomy" id="2364126"/>
    <lineage>
        <taxon>Eukaryota</taxon>
        <taxon>Sar</taxon>
        <taxon>Alveolata</taxon>
        <taxon>Dinophyceae</taxon>
        <taxon>Prorocentrales</taxon>
        <taxon>Prorocentraceae</taxon>
        <taxon>Prorocentrum</taxon>
    </lineage>
</organism>
<reference evidence="2" key="1">
    <citation type="submission" date="2023-10" db="EMBL/GenBank/DDBJ databases">
        <authorList>
            <person name="Chen Y."/>
            <person name="Shah S."/>
            <person name="Dougan E. K."/>
            <person name="Thang M."/>
            <person name="Chan C."/>
        </authorList>
    </citation>
    <scope>NUCLEOTIDE SEQUENCE [LARGE SCALE GENOMIC DNA]</scope>
</reference>
<evidence type="ECO:0000313" key="3">
    <source>
        <dbReference type="Proteomes" id="UP001189429"/>
    </source>
</evidence>
<comment type="caution">
    <text evidence="2">The sequence shown here is derived from an EMBL/GenBank/DDBJ whole genome shotgun (WGS) entry which is preliminary data.</text>
</comment>
<gene>
    <name evidence="2" type="ORF">PCOR1329_LOCUS61306</name>
</gene>
<sequence>HGPAPAPRRVAGAMASGFAGRHPCYGAVAGGWTGGERCPGGAGSCAPARGGSGCFGAGPGGPGARCDWGAAGGRLGASLGGTWPPREATWCPELPEGVPVPPRQQAHLLPSPAAVQAQRLAYERPPLARAAGHRRAGARGQGHSAAARRGEDRGWLEIDRETLEREARLDEQTCGQVLALHREAANQGAQLEQRAHTLLMDYRQRRIHDTHALERYEAAMRLHALQAQAMQGAALQAQLGAAQAHAGARAGASPAAAAAARPPLWQHARAPGRP</sequence>
<evidence type="ECO:0000256" key="1">
    <source>
        <dbReference type="SAM" id="MobiDB-lite"/>
    </source>
</evidence>
<keyword evidence="3" id="KW-1185">Reference proteome</keyword>